<dbReference type="GO" id="GO:0005524">
    <property type="term" value="F:ATP binding"/>
    <property type="evidence" value="ECO:0007669"/>
    <property type="project" value="UniProtKB-KW"/>
</dbReference>
<dbReference type="EMBL" id="UESZ01000001">
    <property type="protein sequence ID" value="SSA33057.1"/>
    <property type="molecule type" value="Genomic_DNA"/>
</dbReference>
<evidence type="ECO:0000256" key="4">
    <source>
        <dbReference type="ARBA" id="ARBA00022777"/>
    </source>
</evidence>
<dbReference type="AlphaFoldDB" id="A0A2Y8ZT15"/>
<comment type="similarity">
    <text evidence="1">Belongs to the carbohydrate kinase PfkB family.</text>
</comment>
<evidence type="ECO:0000313" key="7">
    <source>
        <dbReference type="EMBL" id="SSA33057.1"/>
    </source>
</evidence>
<evidence type="ECO:0000256" key="5">
    <source>
        <dbReference type="ARBA" id="ARBA00022840"/>
    </source>
</evidence>
<dbReference type="Gene3D" id="3.40.1190.20">
    <property type="match status" value="1"/>
</dbReference>
<feature type="domain" description="Carbohydrate kinase PfkB" evidence="6">
    <location>
        <begin position="1"/>
        <end position="299"/>
    </location>
</feature>
<keyword evidence="5" id="KW-0067">ATP-binding</keyword>
<reference evidence="8" key="1">
    <citation type="submission" date="2016-10" db="EMBL/GenBank/DDBJ databases">
        <authorList>
            <person name="Varghese N."/>
            <person name="Submissions S."/>
        </authorList>
    </citation>
    <scope>NUCLEOTIDE SEQUENCE [LARGE SCALE GENOMIC DNA]</scope>
    <source>
        <strain evidence="8">DSM 22951</strain>
    </source>
</reference>
<dbReference type="GO" id="GO:0016301">
    <property type="term" value="F:kinase activity"/>
    <property type="evidence" value="ECO:0007669"/>
    <property type="project" value="UniProtKB-KW"/>
</dbReference>
<evidence type="ECO:0000259" key="6">
    <source>
        <dbReference type="Pfam" id="PF00294"/>
    </source>
</evidence>
<dbReference type="OrthoDB" id="9795789at2"/>
<dbReference type="Pfam" id="PF00294">
    <property type="entry name" value="PfkB"/>
    <property type="match status" value="1"/>
</dbReference>
<sequence length="306" mass="31595">MAKVLVAGEALIDVVRRQNGSVEAHVGGSPLNVAVGLARLGHDTELATHIAGDPYGALIVEHLSRDSVQLTAGSDTAARTSTAQATLAQDGSASYEFAIDWRLEQHLSADFGHLHTGSIAAVLQPGAIQVEQAIRTAREHATISFDPNARPSLMGDPHDARAQIEQLIGLSDVVKASDEDIAWLYGEQASLDAVLNLWGQLGPSLAVVTRGPSGARVHLSRTGEFADVPGASVNVVDTVGAGDSFQAGLVSGLLDAGLLGGPDARAALRSATLQDVLPAAERAIACSAITVSRAGANPPRRDELPA</sequence>
<keyword evidence="3" id="KW-0547">Nucleotide-binding</keyword>
<proteinExistence type="inferred from homology"/>
<dbReference type="PANTHER" id="PTHR43085">
    <property type="entry name" value="HEXOKINASE FAMILY MEMBER"/>
    <property type="match status" value="1"/>
</dbReference>
<dbReference type="SUPFAM" id="SSF53613">
    <property type="entry name" value="Ribokinase-like"/>
    <property type="match status" value="1"/>
</dbReference>
<keyword evidence="2" id="KW-0808">Transferase</keyword>
<dbReference type="InterPro" id="IPR002173">
    <property type="entry name" value="Carboh/pur_kinase_PfkB_CS"/>
</dbReference>
<keyword evidence="4 7" id="KW-0418">Kinase</keyword>
<protein>
    <submittedName>
        <fullName evidence="7">Fructokinase</fullName>
    </submittedName>
</protein>
<keyword evidence="8" id="KW-1185">Reference proteome</keyword>
<dbReference type="PROSITE" id="PS00584">
    <property type="entry name" value="PFKB_KINASES_2"/>
    <property type="match status" value="1"/>
</dbReference>
<dbReference type="PANTHER" id="PTHR43085:SF1">
    <property type="entry name" value="PSEUDOURIDINE KINASE-RELATED"/>
    <property type="match status" value="1"/>
</dbReference>
<evidence type="ECO:0000256" key="2">
    <source>
        <dbReference type="ARBA" id="ARBA00022679"/>
    </source>
</evidence>
<evidence type="ECO:0000256" key="3">
    <source>
        <dbReference type="ARBA" id="ARBA00022741"/>
    </source>
</evidence>
<dbReference type="Proteomes" id="UP000250028">
    <property type="component" value="Unassembled WGS sequence"/>
</dbReference>
<dbReference type="InterPro" id="IPR011611">
    <property type="entry name" value="PfkB_dom"/>
</dbReference>
<evidence type="ECO:0000256" key="1">
    <source>
        <dbReference type="ARBA" id="ARBA00010688"/>
    </source>
</evidence>
<organism evidence="7 8">
    <name type="scientific">Branchiibius hedensis</name>
    <dbReference type="NCBI Taxonomy" id="672460"/>
    <lineage>
        <taxon>Bacteria</taxon>
        <taxon>Bacillati</taxon>
        <taxon>Actinomycetota</taxon>
        <taxon>Actinomycetes</taxon>
        <taxon>Micrococcales</taxon>
        <taxon>Dermacoccaceae</taxon>
        <taxon>Branchiibius</taxon>
    </lineage>
</organism>
<gene>
    <name evidence="7" type="ORF">SAMN04489750_0328</name>
</gene>
<evidence type="ECO:0000313" key="8">
    <source>
        <dbReference type="Proteomes" id="UP000250028"/>
    </source>
</evidence>
<dbReference type="RefSeq" id="WP_109683802.1">
    <property type="nucleotide sequence ID" value="NZ_QGDN01000001.1"/>
</dbReference>
<dbReference type="InterPro" id="IPR050306">
    <property type="entry name" value="PfkB_Carbo_kinase"/>
</dbReference>
<accession>A0A2Y8ZT15</accession>
<dbReference type="InterPro" id="IPR029056">
    <property type="entry name" value="Ribokinase-like"/>
</dbReference>
<dbReference type="CDD" id="cd01167">
    <property type="entry name" value="bac_FRK"/>
    <property type="match status" value="1"/>
</dbReference>
<name>A0A2Y8ZT15_9MICO</name>